<keyword evidence="2" id="KW-1185">Reference proteome</keyword>
<accession>A0A412G2Q1</accession>
<dbReference type="Gene3D" id="1.25.40.10">
    <property type="entry name" value="Tetratricopeptide repeat domain"/>
    <property type="match status" value="1"/>
</dbReference>
<dbReference type="CDD" id="cd00093">
    <property type="entry name" value="HTH_XRE"/>
    <property type="match status" value="1"/>
</dbReference>
<reference evidence="1 2" key="1">
    <citation type="submission" date="2018-08" db="EMBL/GenBank/DDBJ databases">
        <title>A genome reference for cultivated species of the human gut microbiota.</title>
        <authorList>
            <person name="Zou Y."/>
            <person name="Xue W."/>
            <person name="Luo G."/>
        </authorList>
    </citation>
    <scope>NUCLEOTIDE SEQUENCE [LARGE SCALE GENOMIC DNA]</scope>
    <source>
        <strain evidence="1 2">AF24-29</strain>
    </source>
</reference>
<dbReference type="SUPFAM" id="SSF47413">
    <property type="entry name" value="lambda repressor-like DNA-binding domains"/>
    <property type="match status" value="1"/>
</dbReference>
<dbReference type="AlphaFoldDB" id="A0A412G2Q1"/>
<organism evidence="1 2">
    <name type="scientific">Holdemania filiformis</name>
    <dbReference type="NCBI Taxonomy" id="61171"/>
    <lineage>
        <taxon>Bacteria</taxon>
        <taxon>Bacillati</taxon>
        <taxon>Bacillota</taxon>
        <taxon>Erysipelotrichia</taxon>
        <taxon>Erysipelotrichales</taxon>
        <taxon>Erysipelotrichaceae</taxon>
        <taxon>Holdemania</taxon>
    </lineage>
</organism>
<evidence type="ECO:0000313" key="1">
    <source>
        <dbReference type="EMBL" id="RGR74741.1"/>
    </source>
</evidence>
<dbReference type="GeneID" id="83015374"/>
<dbReference type="GO" id="GO:0003677">
    <property type="term" value="F:DNA binding"/>
    <property type="evidence" value="ECO:0007669"/>
    <property type="project" value="InterPro"/>
</dbReference>
<evidence type="ECO:0000313" key="2">
    <source>
        <dbReference type="Proteomes" id="UP000284178"/>
    </source>
</evidence>
<dbReference type="InterPro" id="IPR011990">
    <property type="entry name" value="TPR-like_helical_dom_sf"/>
</dbReference>
<dbReference type="InterPro" id="IPR010982">
    <property type="entry name" value="Lambda_DNA-bd_dom_sf"/>
</dbReference>
<dbReference type="Proteomes" id="UP000284178">
    <property type="component" value="Unassembled WGS sequence"/>
</dbReference>
<comment type="caution">
    <text evidence="1">The sequence shown here is derived from an EMBL/GenBank/DDBJ whole genome shotgun (WGS) entry which is preliminary data.</text>
</comment>
<dbReference type="RefSeq" id="WP_117894821.1">
    <property type="nucleotide sequence ID" value="NZ_CABJCV010000008.1"/>
</dbReference>
<name>A0A412G2Q1_9FIRM</name>
<sequence length="417" mass="49470">MKIAGFTSISDDNKRTLGLFIKIERESQGLSQKELINDADQKQICSVSTLHRIETGQIIKDDVIYHELIQRLGYSFQENARLDKVLPDLNQQCLHYFETLDLSEAEMILDRVHALFKTSSFYYNQLKQCYLDLIHISLNKEKLSDSKYKWYRMMRNVVPSPLNVLLLHLCFCHSMNYLQSLNEIISYEKELKFCDHYLIIKFDLLYVLKYKGNYGKLIEFINEVREECEKKNLPNQQLKCLAFLVGIACIINAFDIHSAICELEKFIMENKNKLNPEILNNGYYTLAMTYYEDLRNYTKALEMFQSLLVLNPLKIYSCGLFYFTCCDYLKIEPDSKILKSIDTKQANLFLQYFIYKYSSKSTMKDLGNYINKTLLPELKKVKKPMIISVFKKQWGFILEKDHNKYYKPFYDFMREFE</sequence>
<gene>
    <name evidence="1" type="ORF">DWY25_08145</name>
</gene>
<proteinExistence type="predicted"/>
<dbReference type="InterPro" id="IPR001387">
    <property type="entry name" value="Cro/C1-type_HTH"/>
</dbReference>
<protein>
    <submittedName>
        <fullName evidence="1">XRE family transcriptional regulator</fullName>
    </submittedName>
</protein>
<dbReference type="EMBL" id="QRUP01000008">
    <property type="protein sequence ID" value="RGR74741.1"/>
    <property type="molecule type" value="Genomic_DNA"/>
</dbReference>